<organism evidence="10 11">
    <name type="scientific">Paractinoplanes ferrugineus</name>
    <dbReference type="NCBI Taxonomy" id="113564"/>
    <lineage>
        <taxon>Bacteria</taxon>
        <taxon>Bacillati</taxon>
        <taxon>Actinomycetota</taxon>
        <taxon>Actinomycetes</taxon>
        <taxon>Micromonosporales</taxon>
        <taxon>Micromonosporaceae</taxon>
        <taxon>Paractinoplanes</taxon>
    </lineage>
</organism>
<feature type="active site" description="Charge relay system" evidence="5 6">
    <location>
        <position position="432"/>
    </location>
</feature>
<evidence type="ECO:0000313" key="10">
    <source>
        <dbReference type="EMBL" id="GIE15889.1"/>
    </source>
</evidence>
<keyword evidence="4 6" id="KW-0720">Serine protease</keyword>
<dbReference type="Gene3D" id="3.40.50.200">
    <property type="entry name" value="Peptidase S8/S53 domain"/>
    <property type="match status" value="1"/>
</dbReference>
<keyword evidence="11" id="KW-1185">Reference proteome</keyword>
<keyword evidence="2 6" id="KW-0645">Protease</keyword>
<evidence type="ECO:0000256" key="5">
    <source>
        <dbReference type="PIRSR" id="PIRSR615500-1"/>
    </source>
</evidence>
<reference evidence="10" key="1">
    <citation type="submission" date="2021-01" db="EMBL/GenBank/DDBJ databases">
        <title>Whole genome shotgun sequence of Actinoplanes ferrugineus NBRC 15555.</title>
        <authorList>
            <person name="Komaki H."/>
            <person name="Tamura T."/>
        </authorList>
    </citation>
    <scope>NUCLEOTIDE SEQUENCE</scope>
    <source>
        <strain evidence="10">NBRC 15555</strain>
    </source>
</reference>
<evidence type="ECO:0000256" key="6">
    <source>
        <dbReference type="PROSITE-ProRule" id="PRU01240"/>
    </source>
</evidence>
<dbReference type="Pfam" id="PF00082">
    <property type="entry name" value="Peptidase_S8"/>
    <property type="match status" value="1"/>
</dbReference>
<feature type="active site" description="Charge relay system" evidence="5 6">
    <location>
        <position position="256"/>
    </location>
</feature>
<evidence type="ECO:0000256" key="3">
    <source>
        <dbReference type="ARBA" id="ARBA00022801"/>
    </source>
</evidence>
<accession>A0A919MID2</accession>
<evidence type="ECO:0000256" key="8">
    <source>
        <dbReference type="SAM" id="SignalP"/>
    </source>
</evidence>
<dbReference type="InterPro" id="IPR023828">
    <property type="entry name" value="Peptidase_S8_Ser-AS"/>
</dbReference>
<dbReference type="InterPro" id="IPR015500">
    <property type="entry name" value="Peptidase_S8_subtilisin-rel"/>
</dbReference>
<evidence type="ECO:0000256" key="2">
    <source>
        <dbReference type="ARBA" id="ARBA00022670"/>
    </source>
</evidence>
<dbReference type="PRINTS" id="PR00723">
    <property type="entry name" value="SUBTILISIN"/>
</dbReference>
<gene>
    <name evidence="10" type="ORF">Afe05nite_77290</name>
</gene>
<dbReference type="PROSITE" id="PS51892">
    <property type="entry name" value="SUBTILASE"/>
    <property type="match status" value="1"/>
</dbReference>
<dbReference type="InterPro" id="IPR023827">
    <property type="entry name" value="Peptidase_S8_Asp-AS"/>
</dbReference>
<dbReference type="SUPFAM" id="SSF52743">
    <property type="entry name" value="Subtilisin-like"/>
    <property type="match status" value="1"/>
</dbReference>
<dbReference type="EMBL" id="BOMM01000074">
    <property type="protein sequence ID" value="GIE15889.1"/>
    <property type="molecule type" value="Genomic_DNA"/>
</dbReference>
<feature type="chain" id="PRO_5037064825" description="Peptidase S8/S53 domain-containing protein" evidence="8">
    <location>
        <begin position="24"/>
        <end position="1085"/>
    </location>
</feature>
<feature type="domain" description="Peptidase S8/S53" evidence="9">
    <location>
        <begin position="214"/>
        <end position="473"/>
    </location>
</feature>
<sequence length="1085" mass="111650">MIRALPAVGILVAALGVPGVSSAAPPAAPPGGSSYQVTLLTGDVVTVRTKASGCPTVSVTPAAKSGILHRTCTPDGHVHVIPGRVAAMVGEQLDPALFDVTTLIANGYDDARTTDLPLIIRSGSSARLTGDPLTAGLTRPRVLSSISAVAGRRAKSAGPALLDALAARTPARERSATPSVRVWLDRRVRATATELDDNLQQIAAPQAWAAGYTGRGTRVAVLDTGIDATHPDLAGQIAEKADFTVDGGDASDHFGHGTHVAATIAGTGAASHGARRGVAPGARLAVGKVLDDYGFGTDAQVIAGMEWAAGRADVVNMSLGGDEPSDGTDPLSLAVDALSEQTGTLFVVAAGNSGPADGSVSGPGAAADALTVGAVDSQGRIAGFSSHGPLIGSHAAKPEISAPGVDIVAARAAGTTLGTAIDNDYVASSGTSMATPHVAGAAAVLAQRHPGWTGAQLKAALVGAADPVPAGDAYALGSGRLNAARTLTGVVAAPDLSWTNTGTATTTVHVAVTTTDHNGTAAPAGVVTLSNSTLRLDKGATGGVRLNIDKTKLRPGFWTALVTTGSTRTPVTFYVEPAGFDLTIQTTAIPGTPDGSFGWSTLNVVNLDDPALFATTLDGDPGDTATLRVPAGRYSIMVSANSFSDDGDERAALAGEPDFVVSTDTTLRFDLAKAKRLSATVDGVPTETTSLGLTYVQTGRRGPTWSDYAFAWGEPAEQGNVFVLPSAGRATMGEFRLYSAFGLDAPGRHYDLVDRTGSGLPADPAYRVTAAERARLARIDQHFHLLDQPDSVTGHKRYGLSPEGEFVAENTTRSVAGDRIDYVSPGFAWLDEAFWNDIVTQEGIAHYAPGSRQEKTWVRQPLRSDWFDDPAGSTSGCAPAPPSRTSGVMRFGLVTLTDQHQRFDCLSGGFGLDIPRTLTLSRNGKVIGTATDSIADFPVPRDAANYRLTFDVDASRAIPVSTRVSTSWTFRSAGPADTGTVALPLFAVDYQLPLDAANKPLPTGAATFSVRQSHGVRAQEVTACTVATSLDGGRTWQPATVTGAGPDTFRATLPRPRTGGTVSLKVTATGSAGSGIEQTVIDAYR</sequence>
<evidence type="ECO:0000256" key="7">
    <source>
        <dbReference type="RuleBase" id="RU003355"/>
    </source>
</evidence>
<comment type="similarity">
    <text evidence="1 6 7">Belongs to the peptidase S8 family.</text>
</comment>
<dbReference type="InterPro" id="IPR000209">
    <property type="entry name" value="Peptidase_S8/S53_dom"/>
</dbReference>
<proteinExistence type="inferred from homology"/>
<protein>
    <recommendedName>
        <fullName evidence="9">Peptidase S8/S53 domain-containing protein</fullName>
    </recommendedName>
</protein>
<dbReference type="PROSITE" id="PS00138">
    <property type="entry name" value="SUBTILASE_SER"/>
    <property type="match status" value="1"/>
</dbReference>
<feature type="signal peptide" evidence="8">
    <location>
        <begin position="1"/>
        <end position="23"/>
    </location>
</feature>
<evidence type="ECO:0000256" key="4">
    <source>
        <dbReference type="ARBA" id="ARBA00022825"/>
    </source>
</evidence>
<dbReference type="PANTHER" id="PTHR43806:SF11">
    <property type="entry name" value="CEREVISIN-RELATED"/>
    <property type="match status" value="1"/>
</dbReference>
<dbReference type="AlphaFoldDB" id="A0A919MID2"/>
<dbReference type="GO" id="GO:0004252">
    <property type="term" value="F:serine-type endopeptidase activity"/>
    <property type="evidence" value="ECO:0007669"/>
    <property type="project" value="UniProtKB-UniRule"/>
</dbReference>
<evidence type="ECO:0000313" key="11">
    <source>
        <dbReference type="Proteomes" id="UP000598174"/>
    </source>
</evidence>
<evidence type="ECO:0000256" key="1">
    <source>
        <dbReference type="ARBA" id="ARBA00011073"/>
    </source>
</evidence>
<comment type="caution">
    <text evidence="10">The sequence shown here is derived from an EMBL/GenBank/DDBJ whole genome shotgun (WGS) entry which is preliminary data.</text>
</comment>
<keyword evidence="3 6" id="KW-0378">Hydrolase</keyword>
<dbReference type="Proteomes" id="UP000598174">
    <property type="component" value="Unassembled WGS sequence"/>
</dbReference>
<dbReference type="InterPro" id="IPR050131">
    <property type="entry name" value="Peptidase_S8_subtilisin-like"/>
</dbReference>
<evidence type="ECO:0000259" key="9">
    <source>
        <dbReference type="Pfam" id="PF00082"/>
    </source>
</evidence>
<name>A0A919MID2_9ACTN</name>
<dbReference type="PANTHER" id="PTHR43806">
    <property type="entry name" value="PEPTIDASE S8"/>
    <property type="match status" value="1"/>
</dbReference>
<dbReference type="GO" id="GO:0006508">
    <property type="term" value="P:proteolysis"/>
    <property type="evidence" value="ECO:0007669"/>
    <property type="project" value="UniProtKB-KW"/>
</dbReference>
<dbReference type="InterPro" id="IPR036852">
    <property type="entry name" value="Peptidase_S8/S53_dom_sf"/>
</dbReference>
<feature type="active site" description="Charge relay system" evidence="5 6">
    <location>
        <position position="223"/>
    </location>
</feature>
<dbReference type="PROSITE" id="PS00136">
    <property type="entry name" value="SUBTILASE_ASP"/>
    <property type="match status" value="1"/>
</dbReference>
<keyword evidence="8" id="KW-0732">Signal</keyword>